<feature type="coiled-coil region" evidence="8">
    <location>
        <begin position="155"/>
        <end position="182"/>
    </location>
</feature>
<evidence type="ECO:0000313" key="10">
    <source>
        <dbReference type="Proteomes" id="UP000306808"/>
    </source>
</evidence>
<dbReference type="GO" id="GO:0009279">
    <property type="term" value="C:cell outer membrane"/>
    <property type="evidence" value="ECO:0007669"/>
    <property type="project" value="UniProtKB-SubCell"/>
</dbReference>
<evidence type="ECO:0000256" key="1">
    <source>
        <dbReference type="ARBA" id="ARBA00004442"/>
    </source>
</evidence>
<keyword evidence="7" id="KW-0998">Cell outer membrane</keyword>
<reference evidence="9 10" key="1">
    <citation type="submission" date="2019-04" db="EMBL/GenBank/DDBJ databases">
        <title>Sphingobacterium olei sp. nov., isolated from oil-contaminated soil.</title>
        <authorList>
            <person name="Liu B."/>
        </authorList>
    </citation>
    <scope>NUCLEOTIDE SEQUENCE [LARGE SCALE GENOMIC DNA]</scope>
    <source>
        <strain evidence="9 10">HAL-9</strain>
    </source>
</reference>
<keyword evidence="10" id="KW-1185">Reference proteome</keyword>
<organism evidence="9 10">
    <name type="scientific">Sphingobacterium olei</name>
    <dbReference type="NCBI Taxonomy" id="2571155"/>
    <lineage>
        <taxon>Bacteria</taxon>
        <taxon>Pseudomonadati</taxon>
        <taxon>Bacteroidota</taxon>
        <taxon>Sphingobacteriia</taxon>
        <taxon>Sphingobacteriales</taxon>
        <taxon>Sphingobacteriaceae</taxon>
        <taxon>Sphingobacterium</taxon>
    </lineage>
</organism>
<protein>
    <submittedName>
        <fullName evidence="9">TolC family protein</fullName>
    </submittedName>
</protein>
<evidence type="ECO:0000256" key="8">
    <source>
        <dbReference type="SAM" id="Coils"/>
    </source>
</evidence>
<dbReference type="Proteomes" id="UP000306808">
    <property type="component" value="Unassembled WGS sequence"/>
</dbReference>
<evidence type="ECO:0000256" key="2">
    <source>
        <dbReference type="ARBA" id="ARBA00007613"/>
    </source>
</evidence>
<dbReference type="PANTHER" id="PTHR30026:SF20">
    <property type="entry name" value="OUTER MEMBRANE PROTEIN TOLC"/>
    <property type="match status" value="1"/>
</dbReference>
<keyword evidence="6" id="KW-0472">Membrane</keyword>
<dbReference type="GO" id="GO:0015562">
    <property type="term" value="F:efflux transmembrane transporter activity"/>
    <property type="evidence" value="ECO:0007669"/>
    <property type="project" value="InterPro"/>
</dbReference>
<evidence type="ECO:0000256" key="7">
    <source>
        <dbReference type="ARBA" id="ARBA00023237"/>
    </source>
</evidence>
<keyword evidence="4" id="KW-1134">Transmembrane beta strand</keyword>
<dbReference type="OrthoDB" id="1674454at2"/>
<accession>A0A4U0P2J6</accession>
<keyword evidence="5" id="KW-0812">Transmembrane</keyword>
<dbReference type="GO" id="GO:1990281">
    <property type="term" value="C:efflux pump complex"/>
    <property type="evidence" value="ECO:0007669"/>
    <property type="project" value="TreeGrafter"/>
</dbReference>
<dbReference type="GO" id="GO:0015288">
    <property type="term" value="F:porin activity"/>
    <property type="evidence" value="ECO:0007669"/>
    <property type="project" value="TreeGrafter"/>
</dbReference>
<dbReference type="InterPro" id="IPR051906">
    <property type="entry name" value="TolC-like"/>
</dbReference>
<evidence type="ECO:0000256" key="4">
    <source>
        <dbReference type="ARBA" id="ARBA00022452"/>
    </source>
</evidence>
<comment type="caution">
    <text evidence="9">The sequence shown here is derived from an EMBL/GenBank/DDBJ whole genome shotgun (WGS) entry which is preliminary data.</text>
</comment>
<evidence type="ECO:0000256" key="5">
    <source>
        <dbReference type="ARBA" id="ARBA00022692"/>
    </source>
</evidence>
<evidence type="ECO:0000313" key="9">
    <source>
        <dbReference type="EMBL" id="TJZ61546.1"/>
    </source>
</evidence>
<keyword evidence="8" id="KW-0175">Coiled coil</keyword>
<name>A0A4U0P2J6_9SPHI</name>
<gene>
    <name evidence="9" type="ORF">FAZ15_07630</name>
</gene>
<keyword evidence="3" id="KW-0813">Transport</keyword>
<comment type="subcellular location">
    <subcellularLocation>
        <location evidence="1">Cell outer membrane</location>
    </subcellularLocation>
</comment>
<dbReference type="SUPFAM" id="SSF56954">
    <property type="entry name" value="Outer membrane efflux proteins (OEP)"/>
    <property type="match status" value="1"/>
</dbReference>
<evidence type="ECO:0000256" key="3">
    <source>
        <dbReference type="ARBA" id="ARBA00022448"/>
    </source>
</evidence>
<comment type="similarity">
    <text evidence="2">Belongs to the outer membrane factor (OMF) (TC 1.B.17) family.</text>
</comment>
<dbReference type="Pfam" id="PF02321">
    <property type="entry name" value="OEP"/>
    <property type="match status" value="1"/>
</dbReference>
<dbReference type="EMBL" id="SUME01000003">
    <property type="protein sequence ID" value="TJZ61546.1"/>
    <property type="molecule type" value="Genomic_DNA"/>
</dbReference>
<sequence length="450" mass="50729">MLLMAPIVKAQEYVSPKLKQVVQQALLSNRGLKLKSYEVTKVQLEAEGVDAKKLPHVSATGLYTYINGSGQIDLPASSIPLFDLGLFEGATDFGLRSQAAFVGVSAKQIIFSGLQIPNGQKALQEKAKAQQYLVEANKENIVKDIISTFDQLMLLKEVDKLIADSEIRLKKEQEKVNKAIENGLAIPYDRDKLKLAMLELDEKKVEVEGNRNLLYKKLEQETSLSFDELNRVVYSLTPWNLSELPAGVENRLELKALNTSAKAYEYVYKKEKGASLPAVFAFGSVNYLNVFDTQLTIKDMPVVGNVDLSSNHLKLRPNFMVGVGAKWDIFTGGEHRNKLKQVKIDQEINAMKLADTEEKLNLLLEKNKVTYATSRQRYRVGEQQIKIAENNLVLATKQYEAGLIEMTERLSAENDWYKVKLNYYNNILQQRQAAMDLLHTSGTLVQTMFE</sequence>
<dbReference type="PANTHER" id="PTHR30026">
    <property type="entry name" value="OUTER MEMBRANE PROTEIN TOLC"/>
    <property type="match status" value="1"/>
</dbReference>
<dbReference type="Gene3D" id="1.20.1600.10">
    <property type="entry name" value="Outer membrane efflux proteins (OEP)"/>
    <property type="match status" value="1"/>
</dbReference>
<dbReference type="InterPro" id="IPR003423">
    <property type="entry name" value="OMP_efflux"/>
</dbReference>
<evidence type="ECO:0000256" key="6">
    <source>
        <dbReference type="ARBA" id="ARBA00023136"/>
    </source>
</evidence>
<dbReference type="AlphaFoldDB" id="A0A4U0P2J6"/>
<proteinExistence type="inferred from homology"/>